<dbReference type="SUPFAM" id="SSF51445">
    <property type="entry name" value="(Trans)glycosidases"/>
    <property type="match status" value="1"/>
</dbReference>
<keyword evidence="4" id="KW-0732">Signal</keyword>
<proteinExistence type="inferred from homology"/>
<dbReference type="SMART" id="SM01029">
    <property type="entry name" value="BetaGal_dom2"/>
    <property type="match status" value="1"/>
</dbReference>
<dbReference type="GO" id="GO:0005975">
    <property type="term" value="P:carbohydrate metabolic process"/>
    <property type="evidence" value="ECO:0007669"/>
    <property type="project" value="InterPro"/>
</dbReference>
<evidence type="ECO:0000256" key="4">
    <source>
        <dbReference type="ARBA" id="ARBA00022729"/>
    </source>
</evidence>
<name>A0AA38PAU0_9AGAR</name>
<dbReference type="PANTHER" id="PTHR23421">
    <property type="entry name" value="BETA-GALACTOSIDASE RELATED"/>
    <property type="match status" value="1"/>
</dbReference>
<keyword evidence="5 10" id="KW-0378">Hydrolase</keyword>
<dbReference type="SUPFAM" id="SSF117100">
    <property type="entry name" value="Beta-galactosidase LacA, domain 3"/>
    <property type="match status" value="1"/>
</dbReference>
<dbReference type="InterPro" id="IPR037110">
    <property type="entry name" value="Betagal_dom2_sf"/>
</dbReference>
<evidence type="ECO:0000256" key="5">
    <source>
        <dbReference type="ARBA" id="ARBA00022801"/>
    </source>
</evidence>
<reference evidence="10" key="1">
    <citation type="submission" date="2022-08" db="EMBL/GenBank/DDBJ databases">
        <authorList>
            <consortium name="DOE Joint Genome Institute"/>
            <person name="Min B."/>
            <person name="Riley R."/>
            <person name="Sierra-Patev S."/>
            <person name="Naranjo-Ortiz M."/>
            <person name="Looney B."/>
            <person name="Konkel Z."/>
            <person name="Slot J.C."/>
            <person name="Sakamoto Y."/>
            <person name="Steenwyk J.L."/>
            <person name="Rokas A."/>
            <person name="Carro J."/>
            <person name="Camarero S."/>
            <person name="Ferreira P."/>
            <person name="Molpeceres G."/>
            <person name="Ruiz-Duenas F.J."/>
            <person name="Serrano A."/>
            <person name="Henrissat B."/>
            <person name="Drula E."/>
            <person name="Hughes K.W."/>
            <person name="Mata J.L."/>
            <person name="Ishikawa N.K."/>
            <person name="Vargas-Isla R."/>
            <person name="Ushijima S."/>
            <person name="Smith C.A."/>
            <person name="Ahrendt S."/>
            <person name="Andreopoulos W."/>
            <person name="He G."/>
            <person name="Labutti K."/>
            <person name="Lipzen A."/>
            <person name="Ng V."/>
            <person name="Sandor L."/>
            <person name="Barry K."/>
            <person name="Martinez A.T."/>
            <person name="Xiao Y."/>
            <person name="Gibbons J.G."/>
            <person name="Terashima K."/>
            <person name="Hibbett D.S."/>
            <person name="Grigoriev I.V."/>
        </authorList>
    </citation>
    <scope>NUCLEOTIDE SEQUENCE</scope>
    <source>
        <strain evidence="10">TFB9207</strain>
    </source>
</reference>
<dbReference type="InterPro" id="IPR001944">
    <property type="entry name" value="Glycoside_Hdrlase_35"/>
</dbReference>
<dbReference type="EMBL" id="MU806123">
    <property type="protein sequence ID" value="KAJ3839528.1"/>
    <property type="molecule type" value="Genomic_DNA"/>
</dbReference>
<dbReference type="InterPro" id="IPR008979">
    <property type="entry name" value="Galactose-bd-like_sf"/>
</dbReference>
<evidence type="ECO:0000313" key="11">
    <source>
        <dbReference type="Proteomes" id="UP001163846"/>
    </source>
</evidence>
<dbReference type="Gene3D" id="2.60.120.260">
    <property type="entry name" value="Galactose-binding domain-like"/>
    <property type="match status" value="2"/>
</dbReference>
<evidence type="ECO:0000256" key="3">
    <source>
        <dbReference type="ARBA" id="ARBA00012756"/>
    </source>
</evidence>
<dbReference type="AlphaFoldDB" id="A0AA38PAU0"/>
<gene>
    <name evidence="10" type="ORF">F5878DRAFT_651536</name>
</gene>
<dbReference type="InterPro" id="IPR036833">
    <property type="entry name" value="BetaGal_dom3_sf"/>
</dbReference>
<comment type="catalytic activity">
    <reaction evidence="1">
        <text>Hydrolysis of terminal non-reducing beta-D-galactose residues in beta-D-galactosides.</text>
        <dbReference type="EC" id="3.2.1.23"/>
    </reaction>
</comment>
<evidence type="ECO:0000256" key="7">
    <source>
        <dbReference type="ARBA" id="ARBA00023295"/>
    </source>
</evidence>
<comment type="similarity">
    <text evidence="2 8">Belongs to the glycosyl hydrolase 35 family.</text>
</comment>
<dbReference type="Pfam" id="PF13364">
    <property type="entry name" value="BetaGal_ABD2"/>
    <property type="match status" value="2"/>
</dbReference>
<dbReference type="SUPFAM" id="SSF51011">
    <property type="entry name" value="Glycosyl hydrolase domain"/>
    <property type="match status" value="1"/>
</dbReference>
<dbReference type="SUPFAM" id="SSF49785">
    <property type="entry name" value="Galactose-binding domain-like"/>
    <property type="match status" value="2"/>
</dbReference>
<keyword evidence="11" id="KW-1185">Reference proteome</keyword>
<organism evidence="10 11">
    <name type="scientific">Lentinula raphanica</name>
    <dbReference type="NCBI Taxonomy" id="153919"/>
    <lineage>
        <taxon>Eukaryota</taxon>
        <taxon>Fungi</taxon>
        <taxon>Dikarya</taxon>
        <taxon>Basidiomycota</taxon>
        <taxon>Agaricomycotina</taxon>
        <taxon>Agaricomycetes</taxon>
        <taxon>Agaricomycetidae</taxon>
        <taxon>Agaricales</taxon>
        <taxon>Marasmiineae</taxon>
        <taxon>Omphalotaceae</taxon>
        <taxon>Lentinula</taxon>
    </lineage>
</organism>
<sequence length="994" mass="109184">MSILVLVYGIVAFNRTDQVKFDGYSLFLKDRRVFLHGGEFHTFRLPVPALWLDILEKVKAAGLNSISVYTHMGLLNPSRGVVDFDDWRDLQPLFDAAREVGVWITLRPGYINAETTAGGIAHWITTEVAGTLRTNAPDYHEAWTPYIQAIASKIRGNEINDDNEYNLDTGQEYMAQLEATYRAAGIVIPFTYNDAGNQDHFINGTGAVDLHGNDYYPQRYDCADPEEWHTVVDYYDYHMQVDPGQPFYVPEMQGGSLNGWGPGSAEYSGCTLLTGPEFESVFYRQLWASNAKLVSYYMFYGGTSWGALPYGGVYTSYDYGGAITESRALTPKYPEIKLQGIFLRSSPEFYKTDRIGNSSMGLPDGLGVSGPAAVVVTFLQNPDSGAGFWILRQSDSTSTAITSFGLNVKTSTGNVLHLPLVTSKITLSGRESKLVLTDYAYGVNSRMLYSTAQVFYSCVIDSRDVLFLYGDVSQSHEFALSISGSVSSTADFDVTSGSSIGLSSDITVFSISAPFSPGLITVFESSTTLILFADTLTASTFFAPTISIPNNTDPHKNYWDIGTNESVLIGGPYLVRSASIASGVLEIRGDLNITSSSKQLNITIIAPAHLSSATWNGRHIALRTPSSTSRANIDSIVYEGLLILSEEEHMKIEVPILSGWKFRDSLPEISSTYDDSSWIVANHTFTNIPFPMYYGDGRILYGCDYGFCENIVLWRGHFNATGLEKSVNLSINGGEAFAASVWLNDVFLNTSYGNASASLNILEETDDIFMLPREELLPGEDNVITVVQDNMGLNETVFTLNDPKSPRGVRGFQLDSGVFSEWKVQGKVGGYSGYPDKVRGVLNEGGLYGERKGWHLPGFDTTTWTSRDISSGLPNASAGVGFFVTSFDLKIPEGLDVLMSFTFEEALGQPYRAYIFINGWMLGKRVANLGPQYKFPVHQGILDYQGVNTVAVALWSMENKSISLRLNLTIDGIFSGGIANITTNNPSWSSDGRE</sequence>
<dbReference type="PRINTS" id="PR00742">
    <property type="entry name" value="GLHYDRLASE35"/>
</dbReference>
<dbReference type="InterPro" id="IPR017853">
    <property type="entry name" value="GH"/>
</dbReference>
<dbReference type="Proteomes" id="UP001163846">
    <property type="component" value="Unassembled WGS sequence"/>
</dbReference>
<evidence type="ECO:0000256" key="6">
    <source>
        <dbReference type="ARBA" id="ARBA00023180"/>
    </source>
</evidence>
<comment type="caution">
    <text evidence="10">The sequence shown here is derived from an EMBL/GenBank/DDBJ whole genome shotgun (WGS) entry which is preliminary data.</text>
</comment>
<dbReference type="Pfam" id="PF13363">
    <property type="entry name" value="BetaGal_dom3"/>
    <property type="match status" value="1"/>
</dbReference>
<dbReference type="GO" id="GO:0004565">
    <property type="term" value="F:beta-galactosidase activity"/>
    <property type="evidence" value="ECO:0007669"/>
    <property type="project" value="UniProtKB-EC"/>
</dbReference>
<evidence type="ECO:0000259" key="9">
    <source>
        <dbReference type="SMART" id="SM01029"/>
    </source>
</evidence>
<dbReference type="Gene3D" id="2.60.390.10">
    <property type="entry name" value="Beta-galactosidase, domain 3"/>
    <property type="match status" value="1"/>
</dbReference>
<dbReference type="InterPro" id="IPR025972">
    <property type="entry name" value="BetaGal_dom3"/>
</dbReference>
<accession>A0AA38PAU0</accession>
<dbReference type="InterPro" id="IPR018954">
    <property type="entry name" value="Betagal_dom2"/>
</dbReference>
<feature type="domain" description="Beta-galactosidase" evidence="9">
    <location>
        <begin position="348"/>
        <end position="541"/>
    </location>
</feature>
<dbReference type="Pfam" id="PF10435">
    <property type="entry name" value="BetaGal_dom2"/>
    <property type="match status" value="1"/>
</dbReference>
<evidence type="ECO:0000313" key="10">
    <source>
        <dbReference type="EMBL" id="KAJ3839528.1"/>
    </source>
</evidence>
<evidence type="ECO:0000256" key="8">
    <source>
        <dbReference type="RuleBase" id="RU003679"/>
    </source>
</evidence>
<dbReference type="EC" id="3.2.1.23" evidence="3"/>
<keyword evidence="7" id="KW-0326">Glycosidase</keyword>
<dbReference type="InterPro" id="IPR031330">
    <property type="entry name" value="Gly_Hdrlase_35_cat"/>
</dbReference>
<keyword evidence="6" id="KW-0325">Glycoprotein</keyword>
<evidence type="ECO:0000256" key="1">
    <source>
        <dbReference type="ARBA" id="ARBA00001412"/>
    </source>
</evidence>
<dbReference type="Gene3D" id="3.20.20.80">
    <property type="entry name" value="Glycosidases"/>
    <property type="match status" value="1"/>
</dbReference>
<dbReference type="InterPro" id="IPR025300">
    <property type="entry name" value="BetaGal_jelly_roll_dom"/>
</dbReference>
<dbReference type="Pfam" id="PF01301">
    <property type="entry name" value="Glyco_hydro_35"/>
    <property type="match status" value="1"/>
</dbReference>
<evidence type="ECO:0000256" key="2">
    <source>
        <dbReference type="ARBA" id="ARBA00009809"/>
    </source>
</evidence>
<dbReference type="Gene3D" id="2.102.20.10">
    <property type="entry name" value="Beta-galactosidase, domain 2"/>
    <property type="match status" value="1"/>
</dbReference>
<protein>
    <recommendedName>
        <fullName evidence="3">beta-galactosidase</fullName>
        <ecNumber evidence="3">3.2.1.23</ecNumber>
    </recommendedName>
</protein>